<feature type="transmembrane region" description="Helical" evidence="1">
    <location>
        <begin position="804"/>
        <end position="828"/>
    </location>
</feature>
<dbReference type="PANTHER" id="PTHR38454:SF1">
    <property type="entry name" value="INTEGRAL MEMBRANE PROTEIN"/>
    <property type="match status" value="1"/>
</dbReference>
<dbReference type="Pfam" id="PF09586">
    <property type="entry name" value="YfhO"/>
    <property type="match status" value="1"/>
</dbReference>
<feature type="transmembrane region" description="Helical" evidence="1">
    <location>
        <begin position="413"/>
        <end position="435"/>
    </location>
</feature>
<feature type="transmembrane region" description="Helical" evidence="1">
    <location>
        <begin position="299"/>
        <end position="317"/>
    </location>
</feature>
<dbReference type="Proteomes" id="UP000095621">
    <property type="component" value="Unassembled WGS sequence"/>
</dbReference>
<reference evidence="2 3" key="1">
    <citation type="submission" date="2015-09" db="EMBL/GenBank/DDBJ databases">
        <authorList>
            <consortium name="Pathogen Informatics"/>
        </authorList>
    </citation>
    <scope>NUCLEOTIDE SEQUENCE [LARGE SCALE GENOMIC DNA]</scope>
    <source>
        <strain evidence="2 3">2789STDY5834875</strain>
    </source>
</reference>
<feature type="transmembrane region" description="Helical" evidence="1">
    <location>
        <begin position="136"/>
        <end position="153"/>
    </location>
</feature>
<feature type="transmembrane region" description="Helical" evidence="1">
    <location>
        <begin position="329"/>
        <end position="348"/>
    </location>
</feature>
<feature type="transmembrane region" description="Helical" evidence="1">
    <location>
        <begin position="12"/>
        <end position="31"/>
    </location>
</feature>
<organism evidence="2 3">
    <name type="scientific">Lachnospira eligens</name>
    <dbReference type="NCBI Taxonomy" id="39485"/>
    <lineage>
        <taxon>Bacteria</taxon>
        <taxon>Bacillati</taxon>
        <taxon>Bacillota</taxon>
        <taxon>Clostridia</taxon>
        <taxon>Lachnospirales</taxon>
        <taxon>Lachnospiraceae</taxon>
        <taxon>Lachnospira</taxon>
    </lineage>
</organism>
<feature type="transmembrane region" description="Helical" evidence="1">
    <location>
        <begin position="110"/>
        <end position="129"/>
    </location>
</feature>
<feature type="transmembrane region" description="Helical" evidence="1">
    <location>
        <begin position="390"/>
        <end position="407"/>
    </location>
</feature>
<protein>
    <submittedName>
        <fullName evidence="2">Predicted membrane protein</fullName>
    </submittedName>
</protein>
<feature type="transmembrane region" description="Helical" evidence="1">
    <location>
        <begin position="360"/>
        <end position="378"/>
    </location>
</feature>
<proteinExistence type="predicted"/>
<evidence type="ECO:0000256" key="1">
    <source>
        <dbReference type="SAM" id="Phobius"/>
    </source>
</evidence>
<feature type="transmembrane region" description="Helical" evidence="1">
    <location>
        <begin position="71"/>
        <end position="90"/>
    </location>
</feature>
<keyword evidence="1" id="KW-1133">Transmembrane helix</keyword>
<dbReference type="RefSeq" id="WP_022098183.1">
    <property type="nucleotide sequence ID" value="NZ_CZBU01000002.1"/>
</dbReference>
<dbReference type="EMBL" id="CZBU01000002">
    <property type="protein sequence ID" value="CUQ76603.1"/>
    <property type="molecule type" value="Genomic_DNA"/>
</dbReference>
<dbReference type="OrthoDB" id="9815466at2"/>
<evidence type="ECO:0000313" key="2">
    <source>
        <dbReference type="EMBL" id="CUQ76603.1"/>
    </source>
</evidence>
<feature type="transmembrane region" description="Helical" evidence="1">
    <location>
        <begin position="186"/>
        <end position="213"/>
    </location>
</feature>
<gene>
    <name evidence="2" type="ORF">ERS852490_01151</name>
</gene>
<name>A0A174YNA1_9FIRM</name>
<feature type="transmembrane region" description="Helical" evidence="1">
    <location>
        <begin position="233"/>
        <end position="252"/>
    </location>
</feature>
<evidence type="ECO:0000313" key="3">
    <source>
        <dbReference type="Proteomes" id="UP000095621"/>
    </source>
</evidence>
<sequence>MNSSKKSILNSNFTYLAAFVLPVIMMMALYYTRGIFPWGNECYLRSDMYHQYAPFFSELWHKIRNGESLTYSWNIGMGTNFTSLFAYYLASPSNWFVALFPQKYTIEIMNAFIILKIAGSSLSLTYYLTKHNNNKHVIAAIFGMFYGMSGFIAAYSWNIMWLDCVILIPLIMLGLERLVNENRCIFYCITLGLCIFTNYYIAIMVCLSVVIYYVVLMIAYNGIKSPMQYVKKFINFCVYSLLAGGLGACLLLPEFYTFSLSASSDTTFPDKLISYFSILSMLTRQLINIPVHLGLDHLPNIYCGVAVFVLLPLYIMCSKVNAREKIGKCVILLIFLTAFNLNIPNYIWHGMHFPNSLPCRQSFIYIFFLLAMCYEAVINLKNSTNRQLGASLWIAIGLLLIMEELFINSETEYSFKSVYISGIFILIYGLLMFIHNNAKFKIPVVLMLTFSVSIIECTMNMDATGIGTTSRTSYLLDYDAVKTVTKTVSDNDTSFYRMDKLFGARSKNDGAWHNYRTVSTFSSTCNAGMSKLYNLIGMENSTNAYGCNGLTAVTDSLFSVKYTISNRLLVESDIRNYYTGSDGEFVYKNNYTLPIGYAINSSTAYDLVMAKNNNGIENQNILIQSLTGISDVFEYTTSFPTEADCIITPSKSGHMYLSVANKSVDSVTVTINNTTTYTYNNIKSNNRILDIGYVHDTDTVEVTSDTGGMNLSVYTLDEDKFIRAYNKLNSESYQVEKFSDTKFTGTLTASSDKAILFSIPYDGGWSVYIDGKKADTYAWENALLCVDVSAGTHTVVLKYRPVNLILGCVITTLCIIILIGIYLASCFIKAGKVNMAHFPLVIRKYLDDPSLTNKDIKKLSDDNIESSILDDMDDFENLESPDIDDELTDSLLSSIEDEEDNFNEENTDI</sequence>
<dbReference type="PANTHER" id="PTHR38454">
    <property type="entry name" value="INTEGRAL MEMBRANE PROTEIN-RELATED"/>
    <property type="match status" value="1"/>
</dbReference>
<dbReference type="InterPro" id="IPR018580">
    <property type="entry name" value="Uncharacterised_YfhO"/>
</dbReference>
<keyword evidence="1" id="KW-0472">Membrane</keyword>
<dbReference type="AlphaFoldDB" id="A0A174YNA1"/>
<keyword evidence="1" id="KW-0812">Transmembrane</keyword>
<accession>A0A174YNA1</accession>